<dbReference type="AlphaFoldDB" id="A0A9Q9C3I1"/>
<proteinExistence type="predicted"/>
<dbReference type="Gene3D" id="2.130.10.10">
    <property type="entry name" value="YVTN repeat-like/Quinoprotein amine dehydrogenase"/>
    <property type="match status" value="1"/>
</dbReference>
<dbReference type="EMBL" id="CP075153">
    <property type="protein sequence ID" value="UTX43481.1"/>
    <property type="molecule type" value="Genomic_DNA"/>
</dbReference>
<dbReference type="InterPro" id="IPR015943">
    <property type="entry name" value="WD40/YVTN_repeat-like_dom_sf"/>
</dbReference>
<dbReference type="InterPro" id="IPR036322">
    <property type="entry name" value="WD40_repeat_dom_sf"/>
</dbReference>
<evidence type="ECO:0000313" key="1">
    <source>
        <dbReference type="EMBL" id="UTX43481.1"/>
    </source>
</evidence>
<protein>
    <submittedName>
        <fullName evidence="1">WD40 domain-containing protein</fullName>
    </submittedName>
</protein>
<name>A0A9Q9C3I1_ENCHE</name>
<dbReference type="SUPFAM" id="SSF50978">
    <property type="entry name" value="WD40 repeat-like"/>
    <property type="match status" value="1"/>
</dbReference>
<accession>A0A9Q9C3I1</accession>
<organism evidence="1 2">
    <name type="scientific">Encephalitozoon hellem</name>
    <name type="common">Microsporidian parasite</name>
    <dbReference type="NCBI Taxonomy" id="27973"/>
    <lineage>
        <taxon>Eukaryota</taxon>
        <taxon>Fungi</taxon>
        <taxon>Fungi incertae sedis</taxon>
        <taxon>Microsporidia</taxon>
        <taxon>Unikaryonidae</taxon>
        <taxon>Encephalitozoon</taxon>
    </lineage>
</organism>
<dbReference type="Proteomes" id="UP001059546">
    <property type="component" value="Chromosome VII"/>
</dbReference>
<reference evidence="1" key="1">
    <citation type="submission" date="2022-10" db="EMBL/GenBank/DDBJ databases">
        <title>Encephalitozoon hellem ATCC 50604 Complete Genome.</title>
        <authorList>
            <person name="Mascarenhas dos Santos A.C."/>
            <person name="Julian A.T."/>
            <person name="Pombert J.-F."/>
        </authorList>
    </citation>
    <scope>NUCLEOTIDE SEQUENCE</scope>
    <source>
        <strain evidence="1">ATCC 50604</strain>
    </source>
</reference>
<gene>
    <name evidence="1" type="ORF">GPU96_07g12390</name>
</gene>
<sequence>MILKKVVERKLNGAPTSLHLTESKIYVSLKKRYIIETEYNALKLRRVPVKENVRTIVGCEECIFLFSDKGSLYILLQDRSIRNGSSLGKKIVNTGLYDQSSGNVVVGTSRGKALVFTQNLEICKTFYETPSGMIDLSVSDVGKVACIYEIDPTVRIFDLKHSEVKSMKIPSGFPQAVAFVNNTHFVVGNDAGEVYLADMTTMSIIHSSTMPQVVTTLVWKDGFLFIGGEDSLYLSSVTESSIDIIDSYKCNGFVNAICLNGNHIVMGVGKEPKLGRWKVKKDGEHKLVVLRMG</sequence>
<evidence type="ECO:0000313" key="2">
    <source>
        <dbReference type="Proteomes" id="UP001059546"/>
    </source>
</evidence>